<feature type="region of interest" description="Disordered" evidence="1">
    <location>
        <begin position="208"/>
        <end position="242"/>
    </location>
</feature>
<feature type="domain" description="C2H2-type" evidence="2">
    <location>
        <begin position="26"/>
        <end position="48"/>
    </location>
</feature>
<feature type="domain" description="C2H2-type" evidence="2">
    <location>
        <begin position="58"/>
        <end position="80"/>
    </location>
</feature>
<dbReference type="Proteomes" id="UP000053257">
    <property type="component" value="Unassembled WGS sequence"/>
</dbReference>
<keyword evidence="4" id="KW-1185">Reference proteome</keyword>
<accession>A0A0C3N9N3</accession>
<evidence type="ECO:0000313" key="4">
    <source>
        <dbReference type="Proteomes" id="UP000053257"/>
    </source>
</evidence>
<name>A0A0C3N9N3_PHLG1</name>
<evidence type="ECO:0000313" key="3">
    <source>
        <dbReference type="EMBL" id="KIP01209.1"/>
    </source>
</evidence>
<feature type="compositionally biased region" description="Basic residues" evidence="1">
    <location>
        <begin position="125"/>
        <end position="135"/>
    </location>
</feature>
<proteinExistence type="predicted"/>
<dbReference type="STRING" id="745531.A0A0C3N9N3"/>
<dbReference type="InterPro" id="IPR013087">
    <property type="entry name" value="Znf_C2H2_type"/>
</dbReference>
<organism evidence="3 4">
    <name type="scientific">Phlebiopsis gigantea (strain 11061_1 CR5-6)</name>
    <name type="common">White-rot fungus</name>
    <name type="synonym">Peniophora gigantea</name>
    <dbReference type="NCBI Taxonomy" id="745531"/>
    <lineage>
        <taxon>Eukaryota</taxon>
        <taxon>Fungi</taxon>
        <taxon>Dikarya</taxon>
        <taxon>Basidiomycota</taxon>
        <taxon>Agaricomycotina</taxon>
        <taxon>Agaricomycetes</taxon>
        <taxon>Polyporales</taxon>
        <taxon>Phanerochaetaceae</taxon>
        <taxon>Phlebiopsis</taxon>
    </lineage>
</organism>
<dbReference type="AlphaFoldDB" id="A0A0C3N9N3"/>
<evidence type="ECO:0000256" key="1">
    <source>
        <dbReference type="SAM" id="MobiDB-lite"/>
    </source>
</evidence>
<dbReference type="SMART" id="SM00355">
    <property type="entry name" value="ZnF_C2H2"/>
    <property type="match status" value="2"/>
</dbReference>
<feature type="compositionally biased region" description="Low complexity" evidence="1">
    <location>
        <begin position="209"/>
        <end position="242"/>
    </location>
</feature>
<reference evidence="3 4" key="1">
    <citation type="journal article" date="2014" name="PLoS Genet.">
        <title>Analysis of the Phlebiopsis gigantea genome, transcriptome and secretome provides insight into its pioneer colonization strategies of wood.</title>
        <authorList>
            <person name="Hori C."/>
            <person name="Ishida T."/>
            <person name="Igarashi K."/>
            <person name="Samejima M."/>
            <person name="Suzuki H."/>
            <person name="Master E."/>
            <person name="Ferreira P."/>
            <person name="Ruiz-Duenas F.J."/>
            <person name="Held B."/>
            <person name="Canessa P."/>
            <person name="Larrondo L.F."/>
            <person name="Schmoll M."/>
            <person name="Druzhinina I.S."/>
            <person name="Kubicek C.P."/>
            <person name="Gaskell J.A."/>
            <person name="Kersten P."/>
            <person name="St John F."/>
            <person name="Glasner J."/>
            <person name="Sabat G."/>
            <person name="Splinter BonDurant S."/>
            <person name="Syed K."/>
            <person name="Yadav J."/>
            <person name="Mgbeahuruike A.C."/>
            <person name="Kovalchuk A."/>
            <person name="Asiegbu F.O."/>
            <person name="Lackner G."/>
            <person name="Hoffmeister D."/>
            <person name="Rencoret J."/>
            <person name="Gutierrez A."/>
            <person name="Sun H."/>
            <person name="Lindquist E."/>
            <person name="Barry K."/>
            <person name="Riley R."/>
            <person name="Grigoriev I.V."/>
            <person name="Henrissat B."/>
            <person name="Kues U."/>
            <person name="Berka R.M."/>
            <person name="Martinez A.T."/>
            <person name="Covert S.F."/>
            <person name="Blanchette R.A."/>
            <person name="Cullen D."/>
        </authorList>
    </citation>
    <scope>NUCLEOTIDE SEQUENCE [LARGE SCALE GENOMIC DNA]</scope>
    <source>
        <strain evidence="3 4">11061_1 CR5-6</strain>
    </source>
</reference>
<protein>
    <recommendedName>
        <fullName evidence="2">C2H2-type domain-containing protein</fullName>
    </recommendedName>
</protein>
<feature type="region of interest" description="Disordered" evidence="1">
    <location>
        <begin position="125"/>
        <end position="167"/>
    </location>
</feature>
<gene>
    <name evidence="3" type="ORF">PHLGIDRAFT_379543</name>
</gene>
<dbReference type="EMBL" id="KN840861">
    <property type="protein sequence ID" value="KIP01209.1"/>
    <property type="molecule type" value="Genomic_DNA"/>
</dbReference>
<dbReference type="HOGENOM" id="CLU_067160_0_0_1"/>
<feature type="compositionally biased region" description="Polar residues" evidence="1">
    <location>
        <begin position="136"/>
        <end position="145"/>
    </location>
</feature>
<evidence type="ECO:0000259" key="2">
    <source>
        <dbReference type="SMART" id="SM00355"/>
    </source>
</evidence>
<sequence>MSRTSKCPARGERVTPKLQWTNGNSQPCQVCGVEIFDCEHWIDHIVAHKRKLFDGCKYQCPLCPRTSEDWSPLLIHMGRHFPGYKPYQCKELIQVVDPLDPTSFTPVQCTHREVDPSRLNLHRVKVHGHQRKKKTPSTGEISSCGQAVRRSRGRASRKMTPYQQSKVYALPSPQEPCQLSPFDSSYASSSCLTLESPQYPVGHTYNCATPESSSSPSSADSCSTYSTPSPTYSGATSPSPSPSPLSTYYICPTPDYSSASSPDSVCFPGSSSTFSTPSPTYSGTTSPSPCSSPAYSWDTPLPLPSCETLLPPSSEGLSTVSLDDAQLDSLVLWLDGISPEARRTLDEDLDAFIKTFGVDCNDSS</sequence>